<dbReference type="OrthoDB" id="9760233at2"/>
<accession>A0A5P8NYH0</accession>
<feature type="region of interest" description="Disordered" evidence="1">
    <location>
        <begin position="45"/>
        <end position="66"/>
    </location>
</feature>
<proteinExistence type="predicted"/>
<feature type="signal peptide" evidence="2">
    <location>
        <begin position="1"/>
        <end position="21"/>
    </location>
</feature>
<dbReference type="Proteomes" id="UP000326944">
    <property type="component" value="Chromosome"/>
</dbReference>
<keyword evidence="4" id="KW-1185">Reference proteome</keyword>
<dbReference type="KEGG" id="sulg:FJR48_01570"/>
<feature type="compositionally biased region" description="Basic and acidic residues" evidence="1">
    <location>
        <begin position="45"/>
        <end position="60"/>
    </location>
</feature>
<dbReference type="Pfam" id="PF11853">
    <property type="entry name" value="DUF3373"/>
    <property type="match status" value="1"/>
</dbReference>
<feature type="chain" id="PRO_5024815089" evidence="2">
    <location>
        <begin position="22"/>
        <end position="527"/>
    </location>
</feature>
<sequence length="527" mass="59379">MKKPLVISLVTATLLSTNVYAQSMYEKFEAMQKEMQMLKQEVATLKKEKNSEPEAQMAEKDTDEEEAISIEEEDDDLEETLEFFDSKISQLNKATSGNRLKFGADYRFTLDNIKYTMADKSKAKNDALMTNRLWINMFWKANNELSFRAQVAYQKAYGARSGASNPASSSYENFDWVTNENAYDGNMRLKNAYFFYKNDTFASLDVPWTFSIGRRPSTNGHLINYRDNDISSSPMAHTVNVEFDGLSSKFTLSKEWGTYVKFCAGRGLSNAAPKFSYAPYAETTDIPEIDLLGLIFVPFNSGQYSLNTQYYYANNLIDSVSPTDQTLGFDTVGGMHSFTANLLFKGIGNEWSDFLDESTFFISGAYTKTDPKDNKRMLYGATDENGATQTGDSKTGYSYWIGAQFPSLISKDGNWGLEFNHGSRYFRSITYAEDTNIGSKVAARGNAYEAYFTEYLVEKYLSMQIRATYIDYKYTGSNGFFGATSGASMEIDKIKTAAAAGDAASQAMLPMIVDKAQDIRFYIRYSY</sequence>
<dbReference type="AlphaFoldDB" id="A0A5P8NYH0"/>
<dbReference type="RefSeq" id="WP_152306425.1">
    <property type="nucleotide sequence ID" value="NZ_CP043617.1"/>
</dbReference>
<gene>
    <name evidence="3" type="ORF">FJR48_01570</name>
</gene>
<name>A0A5P8NYH0_9BACT</name>
<protein>
    <submittedName>
        <fullName evidence="3">DUF3373 domain-containing protein</fullName>
    </submittedName>
</protein>
<reference evidence="3 4" key="1">
    <citation type="submission" date="2019-09" db="EMBL/GenBank/DDBJ databases">
        <title>Sulfurimonas gotlandica sp. nov., a chemoautotrophic and psychrotolerant epsilonproteobacterium isolated from a pelagic redoxcline, and an emended description of the genus Sulfurimonas.</title>
        <authorList>
            <person name="Wang S."/>
            <person name="Jiang L."/>
            <person name="Shao S."/>
        </authorList>
    </citation>
    <scope>NUCLEOTIDE SEQUENCE [LARGE SCALE GENOMIC DNA]</scope>
    <source>
        <strain evidence="3 4">GYSZ_1</strain>
    </source>
</reference>
<dbReference type="EMBL" id="CP043617">
    <property type="protein sequence ID" value="QFR48482.1"/>
    <property type="molecule type" value="Genomic_DNA"/>
</dbReference>
<evidence type="ECO:0000313" key="3">
    <source>
        <dbReference type="EMBL" id="QFR48482.1"/>
    </source>
</evidence>
<evidence type="ECO:0000256" key="2">
    <source>
        <dbReference type="SAM" id="SignalP"/>
    </source>
</evidence>
<evidence type="ECO:0000313" key="4">
    <source>
        <dbReference type="Proteomes" id="UP000326944"/>
    </source>
</evidence>
<keyword evidence="2" id="KW-0732">Signal</keyword>
<evidence type="ECO:0000256" key="1">
    <source>
        <dbReference type="SAM" id="MobiDB-lite"/>
    </source>
</evidence>
<dbReference type="InterPro" id="IPR021803">
    <property type="entry name" value="DUF3373"/>
</dbReference>
<organism evidence="3 4">
    <name type="scientific">Sulfurimonas lithotrophica</name>
    <dbReference type="NCBI Taxonomy" id="2590022"/>
    <lineage>
        <taxon>Bacteria</taxon>
        <taxon>Pseudomonadati</taxon>
        <taxon>Campylobacterota</taxon>
        <taxon>Epsilonproteobacteria</taxon>
        <taxon>Campylobacterales</taxon>
        <taxon>Sulfurimonadaceae</taxon>
        <taxon>Sulfurimonas</taxon>
    </lineage>
</organism>